<evidence type="ECO:0000256" key="2">
    <source>
        <dbReference type="ARBA" id="ARBA00022692"/>
    </source>
</evidence>
<keyword evidence="2" id="KW-0812">Transmembrane</keyword>
<evidence type="ECO:0000313" key="7">
    <source>
        <dbReference type="Proteomes" id="UP000541444"/>
    </source>
</evidence>
<comment type="similarity">
    <text evidence="5">Belongs to the ROH1 family.</text>
</comment>
<evidence type="ECO:0000256" key="1">
    <source>
        <dbReference type="ARBA" id="ARBA00004167"/>
    </source>
</evidence>
<name>A0A7J7MRZ7_9MAGN</name>
<reference evidence="6 7" key="1">
    <citation type="journal article" date="2020" name="IScience">
        <title>Genome Sequencing of the Endangered Kingdonia uniflora (Circaeasteraceae, Ranunculales) Reveals Potential Mechanisms of Evolutionary Specialization.</title>
        <authorList>
            <person name="Sun Y."/>
            <person name="Deng T."/>
            <person name="Zhang A."/>
            <person name="Moore M.J."/>
            <person name="Landis J.B."/>
            <person name="Lin N."/>
            <person name="Zhang H."/>
            <person name="Zhang X."/>
            <person name="Huang J."/>
            <person name="Zhang X."/>
            <person name="Sun H."/>
            <person name="Wang H."/>
        </authorList>
    </citation>
    <scope>NUCLEOTIDE SEQUENCE [LARGE SCALE GENOMIC DNA]</scope>
    <source>
        <strain evidence="6">TB1705</strain>
        <tissue evidence="6">Leaf</tissue>
    </source>
</reference>
<evidence type="ECO:0000256" key="3">
    <source>
        <dbReference type="ARBA" id="ARBA00022989"/>
    </source>
</evidence>
<keyword evidence="3" id="KW-1133">Transmembrane helix</keyword>
<dbReference type="AlphaFoldDB" id="A0A7J7MRZ7"/>
<dbReference type="GO" id="GO:0016020">
    <property type="term" value="C:membrane"/>
    <property type="evidence" value="ECO:0007669"/>
    <property type="project" value="UniProtKB-SubCell"/>
</dbReference>
<evidence type="ECO:0000256" key="5">
    <source>
        <dbReference type="ARBA" id="ARBA00035114"/>
    </source>
</evidence>
<gene>
    <name evidence="6" type="ORF">GIB67_037207</name>
</gene>
<protein>
    <submittedName>
        <fullName evidence="6">Uncharacterized protein</fullName>
    </submittedName>
</protein>
<dbReference type="InterPro" id="IPR008511">
    <property type="entry name" value="ROH1-like"/>
</dbReference>
<dbReference type="Proteomes" id="UP000541444">
    <property type="component" value="Unassembled WGS sequence"/>
</dbReference>
<evidence type="ECO:0000313" key="6">
    <source>
        <dbReference type="EMBL" id="KAF6157634.1"/>
    </source>
</evidence>
<accession>A0A7J7MRZ7</accession>
<sequence>METTQDQELQDLEPFQKHIADRFVHLSNNNNNNTNTSSESLLSIDWLQKLLDVYLCCESEFKAVLILRRDLSQFNKPPLDRLIPELLDRAVKALDICNAITHGIDSICQWQKLAEIAVAALEQKPLGEGQIRRAKKALSSLLKLMTMDNKEGHSNNSNSKATERAWSFGRRGGSGGSVVREQSTPKLGSVSLVVSKNWSAARQIQLMSSNLVLPRGGESSGLGLPVHIMSTVLVFVMWALITSIPCQDRAGLATQFPIPRQLLSAGPMIGLQERIAEEWKKKEKKGSAGLLDEMQRLEKYSQMFIELADSIQYPMEKEQIEEVGLVVAELKETITIMEEGLVPLQRQIREVFHRIVRSRTEVLELLGQPGKPSSLPGW</sequence>
<organism evidence="6 7">
    <name type="scientific">Kingdonia uniflora</name>
    <dbReference type="NCBI Taxonomy" id="39325"/>
    <lineage>
        <taxon>Eukaryota</taxon>
        <taxon>Viridiplantae</taxon>
        <taxon>Streptophyta</taxon>
        <taxon>Embryophyta</taxon>
        <taxon>Tracheophyta</taxon>
        <taxon>Spermatophyta</taxon>
        <taxon>Magnoliopsida</taxon>
        <taxon>Ranunculales</taxon>
        <taxon>Circaeasteraceae</taxon>
        <taxon>Kingdonia</taxon>
    </lineage>
</organism>
<dbReference type="PANTHER" id="PTHR31509">
    <property type="entry name" value="BPS1-LIKE PROTEIN"/>
    <property type="match status" value="1"/>
</dbReference>
<evidence type="ECO:0000256" key="4">
    <source>
        <dbReference type="ARBA" id="ARBA00023136"/>
    </source>
</evidence>
<keyword evidence="4" id="KW-0472">Membrane</keyword>
<comment type="subcellular location">
    <subcellularLocation>
        <location evidence="1">Membrane</location>
        <topology evidence="1">Single-pass membrane protein</topology>
    </subcellularLocation>
</comment>
<comment type="caution">
    <text evidence="6">The sequence shown here is derived from an EMBL/GenBank/DDBJ whole genome shotgun (WGS) entry which is preliminary data.</text>
</comment>
<keyword evidence="7" id="KW-1185">Reference proteome</keyword>
<dbReference type="OrthoDB" id="1878996at2759"/>
<dbReference type="EMBL" id="JACGCM010001272">
    <property type="protein sequence ID" value="KAF6157634.1"/>
    <property type="molecule type" value="Genomic_DNA"/>
</dbReference>
<dbReference type="Pfam" id="PF05633">
    <property type="entry name" value="ROH1-like"/>
    <property type="match status" value="1"/>
</dbReference>
<proteinExistence type="inferred from homology"/>